<dbReference type="SUPFAM" id="SSF51197">
    <property type="entry name" value="Clavaminate synthase-like"/>
    <property type="match status" value="1"/>
</dbReference>
<comment type="cofactor">
    <cofactor evidence="9">
        <name>Fe(2+)</name>
        <dbReference type="ChEBI" id="CHEBI:29033"/>
    </cofactor>
    <text evidence="9">Binds 1 Fe(2+) ion per subunit.</text>
</comment>
<evidence type="ECO:0000256" key="8">
    <source>
        <dbReference type="ARBA" id="ARBA00047565"/>
    </source>
</evidence>
<evidence type="ECO:0000256" key="3">
    <source>
        <dbReference type="ARBA" id="ARBA00022723"/>
    </source>
</evidence>
<accession>A0A9P4IBL1</accession>
<dbReference type="PANTHER" id="PTHR16557:SF2">
    <property type="entry name" value="NUCLEIC ACID DIOXYGENASE ALKBH1"/>
    <property type="match status" value="1"/>
</dbReference>
<dbReference type="Proteomes" id="UP000799772">
    <property type="component" value="Unassembled WGS sequence"/>
</dbReference>
<evidence type="ECO:0000256" key="5">
    <source>
        <dbReference type="ARBA" id="ARBA00023002"/>
    </source>
</evidence>
<dbReference type="FunFam" id="2.60.120.590:FF:000014">
    <property type="entry name" value="Oxidoreductase, 2OG-Fe(II) oxygenase family family"/>
    <property type="match status" value="1"/>
</dbReference>
<dbReference type="InterPro" id="IPR027450">
    <property type="entry name" value="AlkB-like"/>
</dbReference>
<evidence type="ECO:0000256" key="6">
    <source>
        <dbReference type="ARBA" id="ARBA00023004"/>
    </source>
</evidence>
<keyword evidence="4" id="KW-0223">Dioxygenase</keyword>
<evidence type="ECO:0000256" key="9">
    <source>
        <dbReference type="PIRSR" id="PIRSR604574-2"/>
    </source>
</evidence>
<feature type="binding site" evidence="9">
    <location>
        <position position="232"/>
    </location>
    <ligand>
        <name>Fe cation</name>
        <dbReference type="ChEBI" id="CHEBI:24875"/>
        <note>catalytic</note>
    </ligand>
</feature>
<feature type="binding site" evidence="9">
    <location>
        <position position="292"/>
    </location>
    <ligand>
        <name>Fe cation</name>
        <dbReference type="ChEBI" id="CHEBI:24875"/>
        <note>catalytic</note>
    </ligand>
</feature>
<proteinExistence type="inferred from homology"/>
<dbReference type="Gene3D" id="2.60.120.590">
    <property type="entry name" value="Alpha-ketoglutarate-dependent dioxygenase AlkB-like"/>
    <property type="match status" value="1"/>
</dbReference>
<dbReference type="Pfam" id="PF13532">
    <property type="entry name" value="2OG-FeII_Oxy_2"/>
    <property type="match status" value="1"/>
</dbReference>
<sequence>MSCDRGSLDAYAKPPESLRTVFKKYQHMKTEELDADEDILDFAKKAVGQQEKAFRSDIAYENSYLSTVLDPFVGRSVHGAHDDLRRYESVDVPGLTIIPFCLPLEVQSILLSRLLHRDLSNPAHKTNVHFHHDVPYPPPSTSFFSFPPSSDLAFPPLSNEHKPFSLPAFLNKKLRWVTLGGQYDWTLKRYPTESPPEFPKDVGGLVEGLFPEMKAQAAIVNFYSPGDTLSMHRDVSEECDRGLVSVSLGCDGLFVIGFDAEGEGLKGTKHVVVRLRSGDAVYMEGKARFAWHGVPKVIAGTCPEALKNWPACNVPSESEVSSHEHWKGWLENKRINLNVRQMRD</sequence>
<comment type="similarity">
    <text evidence="1">Belongs to the alkB family.</text>
</comment>
<gene>
    <name evidence="11" type="ORF">NA57DRAFT_66349</name>
</gene>
<keyword evidence="5" id="KW-0560">Oxidoreductase</keyword>
<evidence type="ECO:0000256" key="4">
    <source>
        <dbReference type="ARBA" id="ARBA00022964"/>
    </source>
</evidence>
<dbReference type="OrthoDB" id="6614653at2759"/>
<dbReference type="InterPro" id="IPR037151">
    <property type="entry name" value="AlkB-like_sf"/>
</dbReference>
<name>A0A9P4IBL1_9PEZI</name>
<protein>
    <recommendedName>
        <fullName evidence="2">mRNA N(6)-methyladenine demethylase</fullName>
        <ecNumber evidence="2">1.14.11.53</ecNumber>
    </recommendedName>
</protein>
<keyword evidence="12" id="KW-1185">Reference proteome</keyword>
<dbReference type="PROSITE" id="PS51471">
    <property type="entry name" value="FE2OG_OXY"/>
    <property type="match status" value="1"/>
</dbReference>
<keyword evidence="6 9" id="KW-0408">Iron</keyword>
<feature type="domain" description="Fe2OG dioxygenase" evidence="10">
    <location>
        <begin position="214"/>
        <end position="343"/>
    </location>
</feature>
<keyword evidence="7" id="KW-0843">Virulence</keyword>
<dbReference type="PANTHER" id="PTHR16557">
    <property type="entry name" value="ALKYLATED DNA REPAIR PROTEIN ALKB-RELATED"/>
    <property type="match status" value="1"/>
</dbReference>
<comment type="caution">
    <text evidence="11">The sequence shown here is derived from an EMBL/GenBank/DDBJ whole genome shotgun (WGS) entry which is preliminary data.</text>
</comment>
<organism evidence="11 12">
    <name type="scientific">Rhizodiscina lignyota</name>
    <dbReference type="NCBI Taxonomy" id="1504668"/>
    <lineage>
        <taxon>Eukaryota</taxon>
        <taxon>Fungi</taxon>
        <taxon>Dikarya</taxon>
        <taxon>Ascomycota</taxon>
        <taxon>Pezizomycotina</taxon>
        <taxon>Dothideomycetes</taxon>
        <taxon>Pleosporomycetidae</taxon>
        <taxon>Aulographales</taxon>
        <taxon>Rhizodiscinaceae</taxon>
        <taxon>Rhizodiscina</taxon>
    </lineage>
</organism>
<feature type="binding site" evidence="9">
    <location>
        <position position="234"/>
    </location>
    <ligand>
        <name>Fe cation</name>
        <dbReference type="ChEBI" id="CHEBI:24875"/>
        <note>catalytic</note>
    </ligand>
</feature>
<evidence type="ECO:0000256" key="1">
    <source>
        <dbReference type="ARBA" id="ARBA00007879"/>
    </source>
</evidence>
<evidence type="ECO:0000256" key="7">
    <source>
        <dbReference type="ARBA" id="ARBA00023026"/>
    </source>
</evidence>
<dbReference type="GO" id="GO:0046872">
    <property type="term" value="F:metal ion binding"/>
    <property type="evidence" value="ECO:0007669"/>
    <property type="project" value="UniProtKB-KW"/>
</dbReference>
<dbReference type="GO" id="GO:0005634">
    <property type="term" value="C:nucleus"/>
    <property type="evidence" value="ECO:0007669"/>
    <property type="project" value="TreeGrafter"/>
</dbReference>
<keyword evidence="3 9" id="KW-0479">Metal-binding</keyword>
<dbReference type="GO" id="GO:0005737">
    <property type="term" value="C:cytoplasm"/>
    <property type="evidence" value="ECO:0007669"/>
    <property type="project" value="TreeGrafter"/>
</dbReference>
<evidence type="ECO:0000256" key="2">
    <source>
        <dbReference type="ARBA" id="ARBA00012931"/>
    </source>
</evidence>
<dbReference type="InterPro" id="IPR004574">
    <property type="entry name" value="Alkb"/>
</dbReference>
<dbReference type="EC" id="1.14.11.53" evidence="2"/>
<reference evidence="11" key="1">
    <citation type="journal article" date="2020" name="Stud. Mycol.">
        <title>101 Dothideomycetes genomes: a test case for predicting lifestyles and emergence of pathogens.</title>
        <authorList>
            <person name="Haridas S."/>
            <person name="Albert R."/>
            <person name="Binder M."/>
            <person name="Bloem J."/>
            <person name="Labutti K."/>
            <person name="Salamov A."/>
            <person name="Andreopoulos B."/>
            <person name="Baker S."/>
            <person name="Barry K."/>
            <person name="Bills G."/>
            <person name="Bluhm B."/>
            <person name="Cannon C."/>
            <person name="Castanera R."/>
            <person name="Culley D."/>
            <person name="Daum C."/>
            <person name="Ezra D."/>
            <person name="Gonzalez J."/>
            <person name="Henrissat B."/>
            <person name="Kuo A."/>
            <person name="Liang C."/>
            <person name="Lipzen A."/>
            <person name="Lutzoni F."/>
            <person name="Magnuson J."/>
            <person name="Mondo S."/>
            <person name="Nolan M."/>
            <person name="Ohm R."/>
            <person name="Pangilinan J."/>
            <person name="Park H.-J."/>
            <person name="Ramirez L."/>
            <person name="Alfaro M."/>
            <person name="Sun H."/>
            <person name="Tritt A."/>
            <person name="Yoshinaga Y."/>
            <person name="Zwiers L.-H."/>
            <person name="Turgeon B."/>
            <person name="Goodwin S."/>
            <person name="Spatafora J."/>
            <person name="Crous P."/>
            <person name="Grigoriev I."/>
        </authorList>
    </citation>
    <scope>NUCLEOTIDE SEQUENCE</scope>
    <source>
        <strain evidence="11">CBS 133067</strain>
    </source>
</reference>
<evidence type="ECO:0000313" key="11">
    <source>
        <dbReference type="EMBL" id="KAF2097739.1"/>
    </source>
</evidence>
<dbReference type="InterPro" id="IPR005123">
    <property type="entry name" value="Oxoglu/Fe-dep_dioxygenase_dom"/>
</dbReference>
<dbReference type="AlphaFoldDB" id="A0A9P4IBL1"/>
<evidence type="ECO:0000259" key="10">
    <source>
        <dbReference type="PROSITE" id="PS51471"/>
    </source>
</evidence>
<evidence type="ECO:0000313" key="12">
    <source>
        <dbReference type="Proteomes" id="UP000799772"/>
    </source>
</evidence>
<dbReference type="GO" id="GO:1990931">
    <property type="term" value="F:mRNA N6-methyladenosine dioxygenase activity"/>
    <property type="evidence" value="ECO:0007669"/>
    <property type="project" value="UniProtKB-EC"/>
</dbReference>
<comment type="catalytic activity">
    <reaction evidence="8">
        <text>an N(6)-methyladenosine in mRNA + 2-oxoglutarate + O2 = an adenosine in mRNA + formaldehyde + succinate + CO2</text>
        <dbReference type="Rhea" id="RHEA:49520"/>
        <dbReference type="Rhea" id="RHEA-COMP:12414"/>
        <dbReference type="Rhea" id="RHEA-COMP:12417"/>
        <dbReference type="ChEBI" id="CHEBI:15379"/>
        <dbReference type="ChEBI" id="CHEBI:16526"/>
        <dbReference type="ChEBI" id="CHEBI:16810"/>
        <dbReference type="ChEBI" id="CHEBI:16842"/>
        <dbReference type="ChEBI" id="CHEBI:30031"/>
        <dbReference type="ChEBI" id="CHEBI:74411"/>
        <dbReference type="ChEBI" id="CHEBI:74449"/>
        <dbReference type="EC" id="1.14.11.53"/>
    </reaction>
    <physiologicalReaction direction="left-to-right" evidence="8">
        <dbReference type="Rhea" id="RHEA:49521"/>
    </physiologicalReaction>
</comment>
<dbReference type="EMBL" id="ML978127">
    <property type="protein sequence ID" value="KAF2097739.1"/>
    <property type="molecule type" value="Genomic_DNA"/>
</dbReference>